<evidence type="ECO:0000256" key="5">
    <source>
        <dbReference type="ARBA" id="ARBA00022801"/>
    </source>
</evidence>
<dbReference type="InterPro" id="IPR007694">
    <property type="entry name" value="DNA_helicase_DnaB-like_C"/>
</dbReference>
<dbReference type="PANTHER" id="PTHR30153">
    <property type="entry name" value="REPLICATIVE DNA HELICASE DNAB"/>
    <property type="match status" value="1"/>
</dbReference>
<dbReference type="SUPFAM" id="SSF52540">
    <property type="entry name" value="P-loop containing nucleoside triphosphate hydrolases"/>
    <property type="match status" value="1"/>
</dbReference>
<dbReference type="STRING" id="326475.AWB66_01502"/>
<dbReference type="Proteomes" id="UP000054717">
    <property type="component" value="Unassembled WGS sequence"/>
</dbReference>
<dbReference type="InterPro" id="IPR027417">
    <property type="entry name" value="P-loop_NTPase"/>
</dbReference>
<keyword evidence="6 12" id="KW-0347">Helicase</keyword>
<keyword evidence="3 12" id="KW-0235">DNA replication</keyword>
<dbReference type="GO" id="GO:0003677">
    <property type="term" value="F:DNA binding"/>
    <property type="evidence" value="ECO:0007669"/>
    <property type="project" value="UniProtKB-UniRule"/>
</dbReference>
<dbReference type="InterPro" id="IPR036185">
    <property type="entry name" value="DNA_heli_DnaB-like_N_sf"/>
</dbReference>
<evidence type="ECO:0000256" key="2">
    <source>
        <dbReference type="ARBA" id="ARBA00022515"/>
    </source>
</evidence>
<dbReference type="GO" id="GO:1990077">
    <property type="term" value="C:primosome complex"/>
    <property type="evidence" value="ECO:0007669"/>
    <property type="project" value="UniProtKB-UniRule"/>
</dbReference>
<dbReference type="Pfam" id="PF03796">
    <property type="entry name" value="DnaB_C"/>
    <property type="match status" value="1"/>
</dbReference>
<comment type="caution">
    <text evidence="14">The sequence shown here is derived from an EMBL/GenBank/DDBJ whole genome shotgun (WGS) entry which is preliminary data.</text>
</comment>
<evidence type="ECO:0000256" key="3">
    <source>
        <dbReference type="ARBA" id="ARBA00022705"/>
    </source>
</evidence>
<dbReference type="CDD" id="cd00984">
    <property type="entry name" value="DnaB_C"/>
    <property type="match status" value="1"/>
</dbReference>
<dbReference type="InterPro" id="IPR007693">
    <property type="entry name" value="DNA_helicase_DnaB-like_N"/>
</dbReference>
<organism evidence="14 15">
    <name type="scientific">Caballeronia telluris</name>
    <dbReference type="NCBI Taxonomy" id="326475"/>
    <lineage>
        <taxon>Bacteria</taxon>
        <taxon>Pseudomonadati</taxon>
        <taxon>Pseudomonadota</taxon>
        <taxon>Betaproteobacteria</taxon>
        <taxon>Burkholderiales</taxon>
        <taxon>Burkholderiaceae</taxon>
        <taxon>Caballeronia</taxon>
    </lineage>
</organism>
<comment type="function">
    <text evidence="12">The main replicative DNA helicase, it participates in initiation and elongation during chromosome replication. Travels ahead of the DNA replisome, separating dsDNA into templates for DNA synthesis. A processive ATP-dependent 5'-3' DNA helicase it has DNA-dependent ATPase activity.</text>
</comment>
<gene>
    <name evidence="14" type="ORF">AWB66_01502</name>
</gene>
<dbReference type="Gene3D" id="3.40.50.300">
    <property type="entry name" value="P-loop containing nucleotide triphosphate hydrolases"/>
    <property type="match status" value="1"/>
</dbReference>
<dbReference type="GO" id="GO:0006269">
    <property type="term" value="P:DNA replication, synthesis of primer"/>
    <property type="evidence" value="ECO:0007669"/>
    <property type="project" value="UniProtKB-UniRule"/>
</dbReference>
<dbReference type="AlphaFoldDB" id="A0A158G242"/>
<dbReference type="InterPro" id="IPR007692">
    <property type="entry name" value="DNA_helicase_DnaB"/>
</dbReference>
<evidence type="ECO:0000256" key="7">
    <source>
        <dbReference type="ARBA" id="ARBA00022840"/>
    </source>
</evidence>
<evidence type="ECO:0000256" key="6">
    <source>
        <dbReference type="ARBA" id="ARBA00022806"/>
    </source>
</evidence>
<keyword evidence="15" id="KW-1185">Reference proteome</keyword>
<keyword evidence="4 12" id="KW-0547">Nucleotide-binding</keyword>
<dbReference type="SMART" id="SM00382">
    <property type="entry name" value="AAA"/>
    <property type="match status" value="1"/>
</dbReference>
<keyword evidence="5 12" id="KW-0378">Hydrolase</keyword>
<dbReference type="NCBIfam" id="TIGR00665">
    <property type="entry name" value="DnaB"/>
    <property type="match status" value="1"/>
</dbReference>
<evidence type="ECO:0000256" key="9">
    <source>
        <dbReference type="ARBA" id="ARBA00023235"/>
    </source>
</evidence>
<dbReference type="Gene3D" id="1.10.860.10">
    <property type="entry name" value="DNAb Helicase, Chain A"/>
    <property type="match status" value="1"/>
</dbReference>
<keyword evidence="8 12" id="KW-0238">DNA-binding</keyword>
<protein>
    <recommendedName>
        <fullName evidence="11 12">Replicative DNA helicase</fullName>
        <ecNumber evidence="11 12">5.6.2.3</ecNumber>
    </recommendedName>
</protein>
<evidence type="ECO:0000256" key="8">
    <source>
        <dbReference type="ARBA" id="ARBA00023125"/>
    </source>
</evidence>
<dbReference type="InterPro" id="IPR003593">
    <property type="entry name" value="AAA+_ATPase"/>
</dbReference>
<dbReference type="PROSITE" id="PS51199">
    <property type="entry name" value="SF4_HELICASE"/>
    <property type="match status" value="1"/>
</dbReference>
<dbReference type="EC" id="5.6.2.3" evidence="11 12"/>
<dbReference type="GO" id="GO:0043139">
    <property type="term" value="F:5'-3' DNA helicase activity"/>
    <property type="evidence" value="ECO:0007669"/>
    <property type="project" value="UniProtKB-EC"/>
</dbReference>
<dbReference type="InterPro" id="IPR016136">
    <property type="entry name" value="DNA_helicase_N/primase_C"/>
</dbReference>
<dbReference type="GO" id="GO:0016887">
    <property type="term" value="F:ATP hydrolysis activity"/>
    <property type="evidence" value="ECO:0007669"/>
    <property type="project" value="RHEA"/>
</dbReference>
<comment type="catalytic activity">
    <reaction evidence="10 12">
        <text>ATP + H2O = ADP + phosphate + H(+)</text>
        <dbReference type="Rhea" id="RHEA:13065"/>
        <dbReference type="ChEBI" id="CHEBI:15377"/>
        <dbReference type="ChEBI" id="CHEBI:15378"/>
        <dbReference type="ChEBI" id="CHEBI:30616"/>
        <dbReference type="ChEBI" id="CHEBI:43474"/>
        <dbReference type="ChEBI" id="CHEBI:456216"/>
        <dbReference type="EC" id="5.6.2.3"/>
    </reaction>
</comment>
<evidence type="ECO:0000256" key="11">
    <source>
        <dbReference type="NCBIfam" id="TIGR00665"/>
    </source>
</evidence>
<dbReference type="Pfam" id="PF00772">
    <property type="entry name" value="DnaB"/>
    <property type="match status" value="1"/>
</dbReference>
<evidence type="ECO:0000313" key="14">
    <source>
        <dbReference type="EMBL" id="SAL25993.1"/>
    </source>
</evidence>
<reference evidence="14" key="1">
    <citation type="submission" date="2016-01" db="EMBL/GenBank/DDBJ databases">
        <authorList>
            <person name="Peeters Charlotte."/>
        </authorList>
    </citation>
    <scope>NUCLEOTIDE SEQUENCE</scope>
    <source>
        <strain evidence="14">LMG 22936</strain>
    </source>
</reference>
<accession>A0A158G242</accession>
<sequence length="456" mass="49962">MSANDIQRATPHSIEHEQSVIGALLIDNDAIDRIGDLRTEHFYRADHRTIFAEITKLIAGGVGADVMTVFERLNVDGRAADVGGLKYLNDLAQSTPSSANVARYAEIVRDRAQKRGLLTVAAEIQDSVGATPESAGTLIDRAAAKLEALGEATIKREPKLAAQGLAEHISALERRSTGSDRVIKTGLDDIDRQLNGGLRPGWLVILAARPGMGKTALALNIATHVAIDHSALFLSMEMPESELHDRNLASLGRIPLDTVMASPEDDNEFWNRVTAATMKIRDLNLYIDDQAALRMLDVRSKARLVKRKAGLDVIVVDYLQLMTGEGANRNAEIEGISRGLKALAKELNVAIVALAQLNRKVEERSNRLPMLSDLRDSGSIEQDADAVLFIHREEVSNPEAGEQWQGFAQLRVAKFRHGRTGDVPLTYRGEFMKFENHAGAWPTATVNKTSRTRGFD</sequence>
<evidence type="ECO:0000256" key="4">
    <source>
        <dbReference type="ARBA" id="ARBA00022741"/>
    </source>
</evidence>
<keyword evidence="7 12" id="KW-0067">ATP-binding</keyword>
<dbReference type="PANTHER" id="PTHR30153:SF2">
    <property type="entry name" value="REPLICATIVE DNA HELICASE"/>
    <property type="match status" value="1"/>
</dbReference>
<dbReference type="SUPFAM" id="SSF48024">
    <property type="entry name" value="N-terminal domain of DnaB helicase"/>
    <property type="match status" value="1"/>
</dbReference>
<feature type="domain" description="SF4 helicase" evidence="13">
    <location>
        <begin position="176"/>
        <end position="441"/>
    </location>
</feature>
<evidence type="ECO:0000256" key="10">
    <source>
        <dbReference type="ARBA" id="ARBA00048954"/>
    </source>
</evidence>
<evidence type="ECO:0000256" key="12">
    <source>
        <dbReference type="RuleBase" id="RU362085"/>
    </source>
</evidence>
<keyword evidence="9" id="KW-0413">Isomerase</keyword>
<evidence type="ECO:0000256" key="1">
    <source>
        <dbReference type="ARBA" id="ARBA00008428"/>
    </source>
</evidence>
<name>A0A158G242_9BURK</name>
<comment type="similarity">
    <text evidence="1 12">Belongs to the helicase family. DnaB subfamily.</text>
</comment>
<evidence type="ECO:0000313" key="15">
    <source>
        <dbReference type="Proteomes" id="UP000054717"/>
    </source>
</evidence>
<evidence type="ECO:0000259" key="13">
    <source>
        <dbReference type="PROSITE" id="PS51199"/>
    </source>
</evidence>
<dbReference type="EMBL" id="FCNZ02000004">
    <property type="protein sequence ID" value="SAL25993.1"/>
    <property type="molecule type" value="Genomic_DNA"/>
</dbReference>
<proteinExistence type="inferred from homology"/>
<dbReference type="GO" id="GO:0005524">
    <property type="term" value="F:ATP binding"/>
    <property type="evidence" value="ECO:0007669"/>
    <property type="project" value="UniProtKB-UniRule"/>
</dbReference>
<keyword evidence="2 12" id="KW-0639">Primosome</keyword>
<dbReference type="GO" id="GO:0005829">
    <property type="term" value="C:cytosol"/>
    <property type="evidence" value="ECO:0007669"/>
    <property type="project" value="TreeGrafter"/>
</dbReference>